<gene>
    <name evidence="2" type="ORF">RMAR00112_LOCUS31871</name>
</gene>
<dbReference type="PANTHER" id="PTHR46718">
    <property type="entry name" value="ASPARTATE-SEMIALDEHYDE DEHYDROGENASE"/>
    <property type="match status" value="1"/>
</dbReference>
<name>A0A7S3A770_9RHOD</name>
<dbReference type="AlphaFoldDB" id="A0A7S3A770"/>
<evidence type="ECO:0000313" key="2">
    <source>
        <dbReference type="EMBL" id="CAE0063799.1"/>
    </source>
</evidence>
<accession>A0A7S3A770</accession>
<organism evidence="2">
    <name type="scientific">Rhodosorus marinus</name>
    <dbReference type="NCBI Taxonomy" id="101924"/>
    <lineage>
        <taxon>Eukaryota</taxon>
        <taxon>Rhodophyta</taxon>
        <taxon>Stylonematophyceae</taxon>
        <taxon>Stylonematales</taxon>
        <taxon>Stylonemataceae</taxon>
        <taxon>Rhodosorus</taxon>
    </lineage>
</organism>
<evidence type="ECO:0000259" key="1">
    <source>
        <dbReference type="Pfam" id="PF02774"/>
    </source>
</evidence>
<dbReference type="PANTHER" id="PTHR46718:SF1">
    <property type="entry name" value="ASPARTATE-SEMIALDEHYDE DEHYDROGENASE"/>
    <property type="match status" value="1"/>
</dbReference>
<dbReference type="GO" id="GO:0009086">
    <property type="term" value="P:methionine biosynthetic process"/>
    <property type="evidence" value="ECO:0007669"/>
    <property type="project" value="TreeGrafter"/>
</dbReference>
<dbReference type="Pfam" id="PF02774">
    <property type="entry name" value="Semialdhyde_dhC"/>
    <property type="match status" value="1"/>
</dbReference>
<dbReference type="GO" id="GO:0046983">
    <property type="term" value="F:protein dimerization activity"/>
    <property type="evidence" value="ECO:0007669"/>
    <property type="project" value="InterPro"/>
</dbReference>
<proteinExistence type="predicted"/>
<feature type="domain" description="Semialdehyde dehydrogenase dimerisation" evidence="1">
    <location>
        <begin position="48"/>
        <end position="109"/>
    </location>
</feature>
<protein>
    <recommendedName>
        <fullName evidence="1">Semialdehyde dehydrogenase dimerisation domain-containing protein</fullName>
    </recommendedName>
</protein>
<sequence length="154" mass="16684">MDDDVPILIPTVNASHLGIIEAQRKNKNIPGFIITNANCSTTAMSIGLKPIHEKFGLEKVIVSTMQAISGAGYPGLSSMDIFDNVVPHIGGEEGKMETEAKKILGTCVDGSFQDADFMVRGTSSNWTDKWLSCAAKAPLFLFNSRYPRCAIESM</sequence>
<reference evidence="2" key="1">
    <citation type="submission" date="2021-01" db="EMBL/GenBank/DDBJ databases">
        <authorList>
            <person name="Corre E."/>
            <person name="Pelletier E."/>
            <person name="Niang G."/>
            <person name="Scheremetjew M."/>
            <person name="Finn R."/>
            <person name="Kale V."/>
            <person name="Holt S."/>
            <person name="Cochrane G."/>
            <person name="Meng A."/>
            <person name="Brown T."/>
            <person name="Cohen L."/>
        </authorList>
    </citation>
    <scope>NUCLEOTIDE SEQUENCE</scope>
    <source>
        <strain evidence="2">CCMP 769</strain>
    </source>
</reference>
<dbReference type="InterPro" id="IPR012280">
    <property type="entry name" value="Semialdhyde_DH_dimer_dom"/>
</dbReference>
<dbReference type="CDD" id="cd18130">
    <property type="entry name" value="ASADH_C_arch_fung_like"/>
    <property type="match status" value="1"/>
</dbReference>
<dbReference type="SUPFAM" id="SSF55347">
    <property type="entry name" value="Glyceraldehyde-3-phosphate dehydrogenase-like, C-terminal domain"/>
    <property type="match status" value="1"/>
</dbReference>
<dbReference type="GO" id="GO:0004073">
    <property type="term" value="F:aspartate-semialdehyde dehydrogenase activity"/>
    <property type="evidence" value="ECO:0007669"/>
    <property type="project" value="TreeGrafter"/>
</dbReference>
<dbReference type="Gene3D" id="3.30.360.10">
    <property type="entry name" value="Dihydrodipicolinate Reductase, domain 2"/>
    <property type="match status" value="1"/>
</dbReference>
<dbReference type="InterPro" id="IPR051823">
    <property type="entry name" value="ASADH-related"/>
</dbReference>
<dbReference type="GO" id="GO:0009088">
    <property type="term" value="P:threonine biosynthetic process"/>
    <property type="evidence" value="ECO:0007669"/>
    <property type="project" value="TreeGrafter"/>
</dbReference>
<dbReference type="EMBL" id="HBHW01041409">
    <property type="protein sequence ID" value="CAE0063799.1"/>
    <property type="molecule type" value="Transcribed_RNA"/>
</dbReference>